<gene>
    <name evidence="1" type="ORF">GCM10007392_43920</name>
</gene>
<name>A0A918KQA7_9GAMM</name>
<proteinExistence type="predicted"/>
<organism evidence="1 2">
    <name type="scientific">Saccharospirillum salsuginis</name>
    <dbReference type="NCBI Taxonomy" id="418750"/>
    <lineage>
        <taxon>Bacteria</taxon>
        <taxon>Pseudomonadati</taxon>
        <taxon>Pseudomonadota</taxon>
        <taxon>Gammaproteobacteria</taxon>
        <taxon>Oceanospirillales</taxon>
        <taxon>Saccharospirillaceae</taxon>
        <taxon>Saccharospirillum</taxon>
    </lineage>
</organism>
<reference evidence="1" key="1">
    <citation type="journal article" date="2014" name="Int. J. Syst. Evol. Microbiol.">
        <title>Complete genome sequence of Corynebacterium casei LMG S-19264T (=DSM 44701T), isolated from a smear-ripened cheese.</title>
        <authorList>
            <consortium name="US DOE Joint Genome Institute (JGI-PGF)"/>
            <person name="Walter F."/>
            <person name="Albersmeier A."/>
            <person name="Kalinowski J."/>
            <person name="Ruckert C."/>
        </authorList>
    </citation>
    <scope>NUCLEOTIDE SEQUENCE</scope>
    <source>
        <strain evidence="1">KCTC 22169</strain>
    </source>
</reference>
<evidence type="ECO:0008006" key="3">
    <source>
        <dbReference type="Google" id="ProtNLM"/>
    </source>
</evidence>
<comment type="caution">
    <text evidence="1">The sequence shown here is derived from an EMBL/GenBank/DDBJ whole genome shotgun (WGS) entry which is preliminary data.</text>
</comment>
<keyword evidence="2" id="KW-1185">Reference proteome</keyword>
<sequence length="93" mass="10969">MTAIGLTPTPIQKINIDYYMPSMPPLWLMESAVRLYKAWQYRRKLVGLLRYDDHILEDMGHSRAELLMAINLPLKQDPRPYLKAWKALRRQTG</sequence>
<accession>A0A918KQA7</accession>
<dbReference type="AlphaFoldDB" id="A0A918KQA7"/>
<evidence type="ECO:0000313" key="2">
    <source>
        <dbReference type="Proteomes" id="UP000626148"/>
    </source>
</evidence>
<reference evidence="1" key="2">
    <citation type="submission" date="2020-09" db="EMBL/GenBank/DDBJ databases">
        <authorList>
            <person name="Sun Q."/>
            <person name="Kim S."/>
        </authorList>
    </citation>
    <scope>NUCLEOTIDE SEQUENCE</scope>
    <source>
        <strain evidence="1">KCTC 22169</strain>
    </source>
</reference>
<protein>
    <recommendedName>
        <fullName evidence="3">DUF1127 domain-containing protein</fullName>
    </recommendedName>
</protein>
<evidence type="ECO:0000313" key="1">
    <source>
        <dbReference type="EMBL" id="GGX71772.1"/>
    </source>
</evidence>
<dbReference type="EMBL" id="BMXR01000015">
    <property type="protein sequence ID" value="GGX71772.1"/>
    <property type="molecule type" value="Genomic_DNA"/>
</dbReference>
<dbReference type="Proteomes" id="UP000626148">
    <property type="component" value="Unassembled WGS sequence"/>
</dbReference>
<dbReference type="RefSeq" id="WP_189612841.1">
    <property type="nucleotide sequence ID" value="NZ_BMXR01000015.1"/>
</dbReference>